<evidence type="ECO:0000256" key="1">
    <source>
        <dbReference type="ARBA" id="ARBA00010728"/>
    </source>
</evidence>
<keyword evidence="3" id="KW-0436">Ligase</keyword>
<dbReference type="Gene3D" id="3.30.930.10">
    <property type="entry name" value="Bira Bifunctional Protein, Domain 2"/>
    <property type="match status" value="1"/>
</dbReference>
<sequence length="473" mass="54388">MILDSAAFDSKNPKLPDNLKTIMRLRQAAPVLHQARRRISALYVTGDKAKENYAVLTPYMEFSKTLIDEQDALRDNIAKRRLNLNPDEVLKKYEVYRSKETLKADLELRRDQIAKEIKELQKTKQDESILQAKKHEGVELRNSLKSLKEELYPIEDDFVHNFLKLPNGLCQKTPVDESRIIYRQGLPKSIQEPHSHLDRKDLIDYRDPTCYYLKKEAAHFDYYTPFNCVQRFLDSGYVQFVNPDFARTLLLEAASIDLNQIEIVDEEDIKESKVNLLHLTGGGSVASFLGFITKLSIFPTFLPLRFVASGREYIMQDEKPHRGLFTATQSNCIQTFIAARDEDELDKEVETALGLAIDLFRELDTHFRIVYLPAHQLTGAESLRASIQMYSPIYNEYIEVGHLSNYSNYVSKRLLFNFKDGKSHKFPYIAAGSIMNVTRIIACLLENGRALTVPRSSSEKDVDAIKDFKNLFA</sequence>
<comment type="similarity">
    <text evidence="1">Belongs to the class-II aminoacyl-tRNA synthetase family. Type-1 seryl-tRNA synthetase subfamily.</text>
</comment>
<dbReference type="InParanoid" id="A0A7R8YVZ6"/>
<dbReference type="SUPFAM" id="SSF55681">
    <property type="entry name" value="Class II aaRS and biotin synthetases"/>
    <property type="match status" value="1"/>
</dbReference>
<dbReference type="InterPro" id="IPR006195">
    <property type="entry name" value="aa-tRNA-synth_II"/>
</dbReference>
<evidence type="ECO:0000256" key="8">
    <source>
        <dbReference type="PIRSR" id="PIRSR001529-1"/>
    </source>
</evidence>
<organism evidence="11 12">
    <name type="scientific">Hermetia illucens</name>
    <name type="common">Black soldier fly</name>
    <dbReference type="NCBI Taxonomy" id="343691"/>
    <lineage>
        <taxon>Eukaryota</taxon>
        <taxon>Metazoa</taxon>
        <taxon>Ecdysozoa</taxon>
        <taxon>Arthropoda</taxon>
        <taxon>Hexapoda</taxon>
        <taxon>Insecta</taxon>
        <taxon>Pterygota</taxon>
        <taxon>Neoptera</taxon>
        <taxon>Endopterygota</taxon>
        <taxon>Diptera</taxon>
        <taxon>Brachycera</taxon>
        <taxon>Stratiomyomorpha</taxon>
        <taxon>Stratiomyidae</taxon>
        <taxon>Hermetiinae</taxon>
        <taxon>Hermetia</taxon>
    </lineage>
</organism>
<reference evidence="11 12" key="1">
    <citation type="submission" date="2020-11" db="EMBL/GenBank/DDBJ databases">
        <authorList>
            <person name="Wallbank WR R."/>
            <person name="Pardo Diaz C."/>
            <person name="Kozak K."/>
            <person name="Martin S."/>
            <person name="Jiggins C."/>
            <person name="Moest M."/>
            <person name="Warren A I."/>
            <person name="Generalovic N T."/>
            <person name="Byers J.R.P. K."/>
            <person name="Montejo-Kovacevich G."/>
            <person name="Yen C E."/>
        </authorList>
    </citation>
    <scope>NUCLEOTIDE SEQUENCE [LARGE SCALE GENOMIC DNA]</scope>
</reference>
<dbReference type="PROSITE" id="PS50862">
    <property type="entry name" value="AA_TRNA_LIGASE_II"/>
    <property type="match status" value="1"/>
</dbReference>
<feature type="binding site" evidence="8">
    <location>
        <position position="311"/>
    </location>
    <ligand>
        <name>L-serine</name>
        <dbReference type="ChEBI" id="CHEBI:33384"/>
    </ligand>
</feature>
<keyword evidence="5" id="KW-0067">ATP-binding</keyword>
<dbReference type="Proteomes" id="UP000594454">
    <property type="component" value="Chromosome 3"/>
</dbReference>
<dbReference type="GO" id="GO:0004828">
    <property type="term" value="F:serine-tRNA ligase activity"/>
    <property type="evidence" value="ECO:0007669"/>
    <property type="project" value="UniProtKB-EC"/>
</dbReference>
<protein>
    <recommendedName>
        <fullName evidence="2">serine--tRNA ligase</fullName>
        <ecNumber evidence="2">6.1.1.11</ecNumber>
    </recommendedName>
    <alternativeName>
        <fullName evidence="7">Seryl-tRNA synthetase</fullName>
    </alternativeName>
</protein>
<dbReference type="InterPro" id="IPR042103">
    <property type="entry name" value="SerRS_1_N_sf"/>
</dbReference>
<feature type="domain" description="Aminoacyl-transfer RNA synthetases class-II family profile" evidence="10">
    <location>
        <begin position="302"/>
        <end position="454"/>
    </location>
</feature>
<keyword evidence="6" id="KW-0030">Aminoacyl-tRNA synthetase</keyword>
<dbReference type="AlphaFoldDB" id="A0A7R8YVZ6"/>
<evidence type="ECO:0000256" key="4">
    <source>
        <dbReference type="ARBA" id="ARBA00022741"/>
    </source>
</evidence>
<evidence type="ECO:0000313" key="11">
    <source>
        <dbReference type="EMBL" id="CAD7084315.1"/>
    </source>
</evidence>
<dbReference type="GO" id="GO:0006434">
    <property type="term" value="P:seryl-tRNA aminoacylation"/>
    <property type="evidence" value="ECO:0007669"/>
    <property type="project" value="InterPro"/>
</dbReference>
<evidence type="ECO:0000313" key="12">
    <source>
        <dbReference type="Proteomes" id="UP000594454"/>
    </source>
</evidence>
<evidence type="ECO:0000256" key="5">
    <source>
        <dbReference type="ARBA" id="ARBA00022840"/>
    </source>
</evidence>
<dbReference type="GO" id="GO:0005524">
    <property type="term" value="F:ATP binding"/>
    <property type="evidence" value="ECO:0007669"/>
    <property type="project" value="UniProtKB-KW"/>
</dbReference>
<feature type="coiled-coil region" evidence="9">
    <location>
        <begin position="103"/>
        <end position="150"/>
    </location>
</feature>
<evidence type="ECO:0000256" key="9">
    <source>
        <dbReference type="SAM" id="Coils"/>
    </source>
</evidence>
<evidence type="ECO:0000259" key="10">
    <source>
        <dbReference type="PROSITE" id="PS50862"/>
    </source>
</evidence>
<dbReference type="EC" id="6.1.1.11" evidence="2"/>
<keyword evidence="4" id="KW-0547">Nucleotide-binding</keyword>
<keyword evidence="12" id="KW-1185">Reference proteome</keyword>
<dbReference type="InterPro" id="IPR045864">
    <property type="entry name" value="aa-tRNA-synth_II/BPL/LPL"/>
</dbReference>
<proteinExistence type="inferred from homology"/>
<evidence type="ECO:0000256" key="6">
    <source>
        <dbReference type="ARBA" id="ARBA00023146"/>
    </source>
</evidence>
<name>A0A7R8YVZ6_HERIL</name>
<gene>
    <name evidence="11" type="ORF">HERILL_LOCUS7213</name>
</gene>
<evidence type="ECO:0000256" key="2">
    <source>
        <dbReference type="ARBA" id="ARBA00012840"/>
    </source>
</evidence>
<evidence type="ECO:0000256" key="7">
    <source>
        <dbReference type="ARBA" id="ARBA00031113"/>
    </source>
</evidence>
<dbReference type="SUPFAM" id="SSF46589">
    <property type="entry name" value="tRNA-binding arm"/>
    <property type="match status" value="1"/>
</dbReference>
<evidence type="ECO:0000256" key="3">
    <source>
        <dbReference type="ARBA" id="ARBA00022598"/>
    </source>
</evidence>
<dbReference type="InterPro" id="IPR002317">
    <property type="entry name" value="Ser-tRNA-ligase_type_1"/>
</dbReference>
<dbReference type="OrthoDB" id="24683at2759"/>
<keyword evidence="9" id="KW-0175">Coiled coil</keyword>
<dbReference type="EMBL" id="LR899011">
    <property type="protein sequence ID" value="CAD7084315.1"/>
    <property type="molecule type" value="Genomic_DNA"/>
</dbReference>
<dbReference type="PIRSF" id="PIRSF001529">
    <property type="entry name" value="Ser-tRNA-synth_IIa"/>
    <property type="match status" value="1"/>
</dbReference>
<dbReference type="Pfam" id="PF00587">
    <property type="entry name" value="tRNA-synt_2b"/>
    <property type="match status" value="1"/>
</dbReference>
<dbReference type="InterPro" id="IPR010978">
    <property type="entry name" value="tRNA-bd_arm"/>
</dbReference>
<dbReference type="PANTHER" id="PTHR11778">
    <property type="entry name" value="SERYL-TRNA SYNTHETASE"/>
    <property type="match status" value="1"/>
</dbReference>
<dbReference type="FunCoup" id="A0A7R8YVZ6">
    <property type="interactions" value="47"/>
</dbReference>
<dbReference type="Gene3D" id="1.10.287.40">
    <property type="entry name" value="Serine-tRNA synthetase, tRNA binding domain"/>
    <property type="match status" value="1"/>
</dbReference>
<accession>A0A7R8YVZ6</accession>
<dbReference type="InterPro" id="IPR002314">
    <property type="entry name" value="aa-tRNA-synt_IIb"/>
</dbReference>